<dbReference type="Proteomes" id="UP000480151">
    <property type="component" value="Unassembled WGS sequence"/>
</dbReference>
<evidence type="ECO:0000256" key="2">
    <source>
        <dbReference type="ARBA" id="ARBA00023125"/>
    </source>
</evidence>
<dbReference type="InterPro" id="IPR000843">
    <property type="entry name" value="HTH_LacI"/>
</dbReference>
<dbReference type="InterPro" id="IPR028082">
    <property type="entry name" value="Peripla_BP_I"/>
</dbReference>
<dbReference type="CDD" id="cd01392">
    <property type="entry name" value="HTH_LacI"/>
    <property type="match status" value="1"/>
</dbReference>
<dbReference type="Gene3D" id="1.10.260.40">
    <property type="entry name" value="lambda repressor-like DNA-binding domains"/>
    <property type="match status" value="1"/>
</dbReference>
<comment type="caution">
    <text evidence="5">The sequence shown here is derived from an EMBL/GenBank/DDBJ whole genome shotgun (WGS) entry which is preliminary data.</text>
</comment>
<protein>
    <submittedName>
        <fullName evidence="5">LacI family transcriptional regulator</fullName>
    </submittedName>
</protein>
<evidence type="ECO:0000256" key="3">
    <source>
        <dbReference type="ARBA" id="ARBA00023163"/>
    </source>
</evidence>
<dbReference type="PROSITE" id="PS50932">
    <property type="entry name" value="HTH_LACI_2"/>
    <property type="match status" value="1"/>
</dbReference>
<dbReference type="PANTHER" id="PTHR30146:SF149">
    <property type="entry name" value="HTH-TYPE TRANSCRIPTIONAL REGULATOR EBGR"/>
    <property type="match status" value="1"/>
</dbReference>
<dbReference type="GO" id="GO:0003700">
    <property type="term" value="F:DNA-binding transcription factor activity"/>
    <property type="evidence" value="ECO:0007669"/>
    <property type="project" value="TreeGrafter"/>
</dbReference>
<sequence length="350" mass="39117">MATIQDIADYVGLSIATVSRALNKPAMVNAETRERVMQAAKKLNYFDPAKTRQANLKNKKISLGVIIPYITSFFFGELFSGISRVAQENHIDLILYELKSSKMNEEGLAEAFSFVQRHLVDGIILTSFHLPAKYDELIDTLQIPVVLLLDSHESGKLPTYKVDDIRASFEAVSYLVSRGHRNIGMISALLTDQHDRGEQLRLKGYKQAVDFYGLPFSEALVAYGDMRFEDGYSAMKELLAKREETGLTAVFAASDEMAIGAMRCIFDAGLKVPEDISVIGFDNLSVSRITMPKLTTIEQPFGEIGAEGVKHMIRWFTEGGQIPEKGQFYLPYKIIERESVAEIRPGEART</sequence>
<evidence type="ECO:0000313" key="5">
    <source>
        <dbReference type="EMBL" id="NGM83131.1"/>
    </source>
</evidence>
<name>A0A6M1PSA1_9BACL</name>
<dbReference type="SMART" id="SM00354">
    <property type="entry name" value="HTH_LACI"/>
    <property type="match status" value="1"/>
</dbReference>
<dbReference type="Gene3D" id="3.40.50.2300">
    <property type="match status" value="2"/>
</dbReference>
<gene>
    <name evidence="5" type="ORF">G5B47_11975</name>
</gene>
<dbReference type="GO" id="GO:0000976">
    <property type="term" value="F:transcription cis-regulatory region binding"/>
    <property type="evidence" value="ECO:0007669"/>
    <property type="project" value="TreeGrafter"/>
</dbReference>
<feature type="domain" description="HTH lacI-type" evidence="4">
    <location>
        <begin position="2"/>
        <end position="58"/>
    </location>
</feature>
<accession>A0A6M1PSA1</accession>
<dbReference type="InterPro" id="IPR010982">
    <property type="entry name" value="Lambda_DNA-bd_dom_sf"/>
</dbReference>
<reference evidence="5 6" key="1">
    <citation type="submission" date="2020-02" db="EMBL/GenBank/DDBJ databases">
        <authorList>
            <person name="Gao J."/>
            <person name="Sun J."/>
        </authorList>
    </citation>
    <scope>NUCLEOTIDE SEQUENCE [LARGE SCALE GENOMIC DNA]</scope>
    <source>
        <strain evidence="5 6">7124</strain>
    </source>
</reference>
<dbReference type="SUPFAM" id="SSF47413">
    <property type="entry name" value="lambda repressor-like DNA-binding domains"/>
    <property type="match status" value="1"/>
</dbReference>
<keyword evidence="6" id="KW-1185">Reference proteome</keyword>
<organism evidence="5 6">
    <name type="scientific">Paenibacillus apii</name>
    <dbReference type="NCBI Taxonomy" id="1850370"/>
    <lineage>
        <taxon>Bacteria</taxon>
        <taxon>Bacillati</taxon>
        <taxon>Bacillota</taxon>
        <taxon>Bacilli</taxon>
        <taxon>Bacillales</taxon>
        <taxon>Paenibacillaceae</taxon>
        <taxon>Paenibacillus</taxon>
    </lineage>
</organism>
<keyword evidence="1" id="KW-0805">Transcription regulation</keyword>
<dbReference type="EMBL" id="JAAKGU010000004">
    <property type="protein sequence ID" value="NGM83131.1"/>
    <property type="molecule type" value="Genomic_DNA"/>
</dbReference>
<proteinExistence type="predicted"/>
<keyword evidence="2" id="KW-0238">DNA-binding</keyword>
<dbReference type="RefSeq" id="WP_165098220.1">
    <property type="nucleotide sequence ID" value="NZ_JAAKGU010000004.1"/>
</dbReference>
<dbReference type="AlphaFoldDB" id="A0A6M1PSA1"/>
<dbReference type="PANTHER" id="PTHR30146">
    <property type="entry name" value="LACI-RELATED TRANSCRIPTIONAL REPRESSOR"/>
    <property type="match status" value="1"/>
</dbReference>
<dbReference type="Pfam" id="PF00356">
    <property type="entry name" value="LacI"/>
    <property type="match status" value="1"/>
</dbReference>
<dbReference type="SUPFAM" id="SSF53822">
    <property type="entry name" value="Periplasmic binding protein-like I"/>
    <property type="match status" value="1"/>
</dbReference>
<evidence type="ECO:0000313" key="6">
    <source>
        <dbReference type="Proteomes" id="UP000480151"/>
    </source>
</evidence>
<dbReference type="Pfam" id="PF13377">
    <property type="entry name" value="Peripla_BP_3"/>
    <property type="match status" value="1"/>
</dbReference>
<evidence type="ECO:0000256" key="1">
    <source>
        <dbReference type="ARBA" id="ARBA00023015"/>
    </source>
</evidence>
<evidence type="ECO:0000259" key="4">
    <source>
        <dbReference type="PROSITE" id="PS50932"/>
    </source>
</evidence>
<keyword evidence="3" id="KW-0804">Transcription</keyword>
<dbReference type="InterPro" id="IPR046335">
    <property type="entry name" value="LacI/GalR-like_sensor"/>
</dbReference>